<dbReference type="EMBL" id="CP002831">
    <property type="protein sequence ID" value="AFC24162.1"/>
    <property type="molecule type" value="Genomic_DNA"/>
</dbReference>
<evidence type="ECO:0000313" key="8">
    <source>
        <dbReference type="Proteomes" id="UP000007519"/>
    </source>
</evidence>
<keyword evidence="8" id="KW-1185">Reference proteome</keyword>
<dbReference type="CDD" id="cd13128">
    <property type="entry name" value="MATE_Wzx_like"/>
    <property type="match status" value="1"/>
</dbReference>
<proteinExistence type="predicted"/>
<reference evidence="7 8" key="1">
    <citation type="journal article" date="2012" name="Stand. Genomic Sci.">
        <title>Complete genome sequencing and analysis of Saprospira grandis str. Lewin, a predatory marine bacterium.</title>
        <authorList>
            <person name="Saw J.H."/>
            <person name="Yuryev A."/>
            <person name="Kanbe M."/>
            <person name="Hou S."/>
            <person name="Young A.G."/>
            <person name="Aizawa S."/>
            <person name="Alam M."/>
        </authorList>
    </citation>
    <scope>NUCLEOTIDE SEQUENCE [LARGE SCALE GENOMIC DNA]</scope>
    <source>
        <strain evidence="7 8">Lewin</strain>
    </source>
</reference>
<gene>
    <name evidence="7" type="ordered locus">SGRA_1427</name>
</gene>
<accession>H6L7U1</accession>
<feature type="transmembrane region" description="Helical" evidence="6">
    <location>
        <begin position="407"/>
        <end position="430"/>
    </location>
</feature>
<keyword evidence="2" id="KW-1003">Cell membrane</keyword>
<feature type="transmembrane region" description="Helical" evidence="6">
    <location>
        <begin position="105"/>
        <end position="122"/>
    </location>
</feature>
<dbReference type="InterPro" id="IPR002797">
    <property type="entry name" value="Polysacc_synth"/>
</dbReference>
<dbReference type="PANTHER" id="PTHR30250:SF11">
    <property type="entry name" value="O-ANTIGEN TRANSPORTER-RELATED"/>
    <property type="match status" value="1"/>
</dbReference>
<sequence>MWKKWRAKMGTDSPLGRFLIKAASWSFILQIGLSALTFLSSVLLARLGGDEGFGIYSLVFSWLLILQVAANMGLDDLLLKELPIFKDQKAWGKRDALLAWAEKRTLWASLLLMIGFYLLLRYTDIPGLSNYADYYFWALPIIPAYAFLQLWQSALRAEGQMSWGQLGDRIVQPLLFFAFLALLYLFAYPISDLGLIAGRSLSFVLAAGLAFWLWRRYRQAQPKASNWPKLDLPAYKKASFYFNLGSLLYLLNSRIDILFLGFFELPPEQIAYYNVALKFSDIALIPYLVLTTVSLPTFSSLYHQGKLEELGRLYQGSTALITLAIMAVLAVFIAFGPYFLLIYGPEYQQAYTALLWLCLGKGIHVLVGPVSQLLGLVGQEKMAAYLLAFSLAITAILQYSLIPILGINGAAIAAFLGLAVFDLSLAYWAYRKLGFWPIAYWSRK</sequence>
<dbReference type="GO" id="GO:0005886">
    <property type="term" value="C:plasma membrane"/>
    <property type="evidence" value="ECO:0007669"/>
    <property type="project" value="UniProtKB-SubCell"/>
</dbReference>
<evidence type="ECO:0000313" key="7">
    <source>
        <dbReference type="EMBL" id="AFC24162.1"/>
    </source>
</evidence>
<feature type="transmembrane region" description="Helical" evidence="6">
    <location>
        <begin position="27"/>
        <end position="47"/>
    </location>
</feature>
<evidence type="ECO:0000256" key="3">
    <source>
        <dbReference type="ARBA" id="ARBA00022692"/>
    </source>
</evidence>
<feature type="transmembrane region" description="Helical" evidence="6">
    <location>
        <begin position="240"/>
        <end position="263"/>
    </location>
</feature>
<evidence type="ECO:0000256" key="5">
    <source>
        <dbReference type="ARBA" id="ARBA00023136"/>
    </source>
</evidence>
<feature type="transmembrane region" description="Helical" evidence="6">
    <location>
        <begin position="134"/>
        <end position="151"/>
    </location>
</feature>
<evidence type="ECO:0000256" key="6">
    <source>
        <dbReference type="SAM" id="Phobius"/>
    </source>
</evidence>
<organism evidence="7 8">
    <name type="scientific">Saprospira grandis (strain Lewin)</name>
    <dbReference type="NCBI Taxonomy" id="984262"/>
    <lineage>
        <taxon>Bacteria</taxon>
        <taxon>Pseudomonadati</taxon>
        <taxon>Bacteroidota</taxon>
        <taxon>Saprospiria</taxon>
        <taxon>Saprospirales</taxon>
        <taxon>Saprospiraceae</taxon>
        <taxon>Saprospira</taxon>
    </lineage>
</organism>
<evidence type="ECO:0000256" key="4">
    <source>
        <dbReference type="ARBA" id="ARBA00022989"/>
    </source>
</evidence>
<feature type="transmembrane region" description="Helical" evidence="6">
    <location>
        <begin position="171"/>
        <end position="190"/>
    </location>
</feature>
<comment type="subcellular location">
    <subcellularLocation>
        <location evidence="1">Cell membrane</location>
        <topology evidence="1">Multi-pass membrane protein</topology>
    </subcellularLocation>
</comment>
<feature type="transmembrane region" description="Helical" evidence="6">
    <location>
        <begin position="283"/>
        <end position="302"/>
    </location>
</feature>
<name>H6L7U1_SAPGL</name>
<evidence type="ECO:0000256" key="1">
    <source>
        <dbReference type="ARBA" id="ARBA00004651"/>
    </source>
</evidence>
<dbReference type="Proteomes" id="UP000007519">
    <property type="component" value="Chromosome"/>
</dbReference>
<feature type="transmembrane region" description="Helical" evidence="6">
    <location>
        <begin position="323"/>
        <end position="344"/>
    </location>
</feature>
<dbReference type="STRING" id="984262.SGRA_1427"/>
<feature type="transmembrane region" description="Helical" evidence="6">
    <location>
        <begin position="350"/>
        <end position="370"/>
    </location>
</feature>
<feature type="transmembrane region" description="Helical" evidence="6">
    <location>
        <begin position="196"/>
        <end position="214"/>
    </location>
</feature>
<evidence type="ECO:0000256" key="2">
    <source>
        <dbReference type="ARBA" id="ARBA00022475"/>
    </source>
</evidence>
<dbReference type="HOGENOM" id="CLU_022017_5_3_10"/>
<dbReference type="eggNOG" id="COG2244">
    <property type="taxonomic scope" value="Bacteria"/>
</dbReference>
<dbReference type="Pfam" id="PF01943">
    <property type="entry name" value="Polysacc_synt"/>
    <property type="match status" value="1"/>
</dbReference>
<keyword evidence="3 6" id="KW-0812">Transmembrane</keyword>
<dbReference type="OrthoDB" id="824226at2"/>
<feature type="transmembrane region" description="Helical" evidence="6">
    <location>
        <begin position="53"/>
        <end position="74"/>
    </location>
</feature>
<dbReference type="KEGG" id="sgn:SGRA_1427"/>
<keyword evidence="5 6" id="KW-0472">Membrane</keyword>
<keyword evidence="4 6" id="KW-1133">Transmembrane helix</keyword>
<dbReference type="PANTHER" id="PTHR30250">
    <property type="entry name" value="PST FAMILY PREDICTED COLANIC ACID TRANSPORTER"/>
    <property type="match status" value="1"/>
</dbReference>
<dbReference type="InterPro" id="IPR050833">
    <property type="entry name" value="Poly_Biosynth_Transport"/>
</dbReference>
<dbReference type="AlphaFoldDB" id="H6L7U1"/>
<protein>
    <submittedName>
        <fullName evidence="7">Polysaccharide biosynthesis protein</fullName>
    </submittedName>
</protein>
<feature type="transmembrane region" description="Helical" evidence="6">
    <location>
        <begin position="382"/>
        <end position="401"/>
    </location>
</feature>
<dbReference type="RefSeq" id="WP_015691799.1">
    <property type="nucleotide sequence ID" value="NC_016940.1"/>
</dbReference>